<dbReference type="EMBL" id="CAJGYO010000005">
    <property type="protein sequence ID" value="CAD6233543.1"/>
    <property type="molecule type" value="Genomic_DNA"/>
</dbReference>
<name>A0A811NTK3_9POAL</name>
<dbReference type="OrthoDB" id="613529at2759"/>
<comment type="caution">
    <text evidence="1">The sequence shown here is derived from an EMBL/GenBank/DDBJ whole genome shotgun (WGS) entry which is preliminary data.</text>
</comment>
<evidence type="ECO:0000313" key="2">
    <source>
        <dbReference type="Proteomes" id="UP000604825"/>
    </source>
</evidence>
<evidence type="ECO:0000313" key="1">
    <source>
        <dbReference type="EMBL" id="CAD6233543.1"/>
    </source>
</evidence>
<organism evidence="1 2">
    <name type="scientific">Miscanthus lutarioriparius</name>
    <dbReference type="NCBI Taxonomy" id="422564"/>
    <lineage>
        <taxon>Eukaryota</taxon>
        <taxon>Viridiplantae</taxon>
        <taxon>Streptophyta</taxon>
        <taxon>Embryophyta</taxon>
        <taxon>Tracheophyta</taxon>
        <taxon>Spermatophyta</taxon>
        <taxon>Magnoliopsida</taxon>
        <taxon>Liliopsida</taxon>
        <taxon>Poales</taxon>
        <taxon>Poaceae</taxon>
        <taxon>PACMAD clade</taxon>
        <taxon>Panicoideae</taxon>
        <taxon>Andropogonodae</taxon>
        <taxon>Andropogoneae</taxon>
        <taxon>Saccharinae</taxon>
        <taxon>Miscanthus</taxon>
    </lineage>
</organism>
<reference evidence="1" key="1">
    <citation type="submission" date="2020-10" db="EMBL/GenBank/DDBJ databases">
        <authorList>
            <person name="Han B."/>
            <person name="Lu T."/>
            <person name="Zhao Q."/>
            <person name="Huang X."/>
            <person name="Zhao Y."/>
        </authorList>
    </citation>
    <scope>NUCLEOTIDE SEQUENCE</scope>
</reference>
<dbReference type="AlphaFoldDB" id="A0A811NTK3"/>
<proteinExistence type="predicted"/>
<dbReference type="Proteomes" id="UP000604825">
    <property type="component" value="Unassembled WGS sequence"/>
</dbReference>
<gene>
    <name evidence="1" type="ORF">NCGR_LOCUS22878</name>
</gene>
<protein>
    <submittedName>
        <fullName evidence="1">Uncharacterized protein</fullName>
    </submittedName>
</protein>
<dbReference type="PANTHER" id="PTHR47127">
    <property type="entry name" value="10A19I.15"/>
    <property type="match status" value="1"/>
</dbReference>
<accession>A0A811NTK3</accession>
<sequence>MRWNNNTSGFVLRRMAQLVFDGSRADKCFKDKDMNYVAKALLDYYGEADINAIMLELEHYMPLRKIEAQGFTTAVDIKYSPDMGEGSKATELLTSNVGVKRKRGNFNEEEMLMMTNMTDAVNNVASTLRETRPAHVDPDLYLVVMEMPGFTTEALIVIYTYLLENKALGRGFVNMAISHRDIWLRNYLAKNYYM</sequence>
<keyword evidence="2" id="KW-1185">Reference proteome</keyword>